<proteinExistence type="predicted"/>
<dbReference type="RefSeq" id="WP_188775388.1">
    <property type="nucleotide sequence ID" value="NZ_BMMB01000004.1"/>
</dbReference>
<keyword evidence="2" id="KW-1133">Transmembrane helix</keyword>
<protein>
    <submittedName>
        <fullName evidence="3">Methyl-accepting chemotaxis protein</fullName>
    </submittedName>
</protein>
<gene>
    <name evidence="3" type="ORF">JOC58_001017</name>
</gene>
<reference evidence="3 4" key="1">
    <citation type="submission" date="2023-07" db="EMBL/GenBank/DDBJ databases">
        <title>Genomic Encyclopedia of Type Strains, Phase IV (KMG-IV): sequencing the most valuable type-strain genomes for metagenomic binning, comparative biology and taxonomic classification.</title>
        <authorList>
            <person name="Goeker M."/>
        </authorList>
    </citation>
    <scope>NUCLEOTIDE SEQUENCE [LARGE SCALE GENOMIC DNA]</scope>
    <source>
        <strain evidence="3 4">DSM 22170</strain>
    </source>
</reference>
<keyword evidence="4" id="KW-1185">Reference proteome</keyword>
<feature type="coiled-coil region" evidence="1">
    <location>
        <begin position="51"/>
        <end position="85"/>
    </location>
</feature>
<feature type="transmembrane region" description="Helical" evidence="2">
    <location>
        <begin position="29"/>
        <end position="47"/>
    </location>
</feature>
<sequence length="113" mass="12747">MIKDIVVMSATDQFSLDAAERIGALVERYGFAVITALFLFYVLYRVFFDYIKELKDAVARAEAGRERAEVERDEAQSAFQALVNDINTERKEVLESLTGMVSKIKKDSDDRGG</sequence>
<organism evidence="3 4">
    <name type="scientific">Paenibacillus hunanensis</name>
    <dbReference type="NCBI Taxonomy" id="539262"/>
    <lineage>
        <taxon>Bacteria</taxon>
        <taxon>Bacillati</taxon>
        <taxon>Bacillota</taxon>
        <taxon>Bacilli</taxon>
        <taxon>Bacillales</taxon>
        <taxon>Paenibacillaceae</taxon>
        <taxon>Paenibacillus</taxon>
    </lineage>
</organism>
<comment type="caution">
    <text evidence="3">The sequence shown here is derived from an EMBL/GenBank/DDBJ whole genome shotgun (WGS) entry which is preliminary data.</text>
</comment>
<accession>A0ABU1IXM8</accession>
<evidence type="ECO:0000256" key="1">
    <source>
        <dbReference type="SAM" id="Coils"/>
    </source>
</evidence>
<evidence type="ECO:0000313" key="4">
    <source>
        <dbReference type="Proteomes" id="UP001185028"/>
    </source>
</evidence>
<dbReference type="Proteomes" id="UP001185028">
    <property type="component" value="Unassembled WGS sequence"/>
</dbReference>
<keyword evidence="1" id="KW-0175">Coiled coil</keyword>
<keyword evidence="2" id="KW-0472">Membrane</keyword>
<evidence type="ECO:0000256" key="2">
    <source>
        <dbReference type="SAM" id="Phobius"/>
    </source>
</evidence>
<keyword evidence="2" id="KW-0812">Transmembrane</keyword>
<dbReference type="EMBL" id="JAVDQH010000003">
    <property type="protein sequence ID" value="MDR6243132.1"/>
    <property type="molecule type" value="Genomic_DNA"/>
</dbReference>
<name>A0ABU1IXM8_9BACL</name>
<evidence type="ECO:0000313" key="3">
    <source>
        <dbReference type="EMBL" id="MDR6243132.1"/>
    </source>
</evidence>